<feature type="compositionally biased region" description="Low complexity" evidence="1">
    <location>
        <begin position="62"/>
        <end position="71"/>
    </location>
</feature>
<evidence type="ECO:0000256" key="1">
    <source>
        <dbReference type="SAM" id="MobiDB-lite"/>
    </source>
</evidence>
<reference evidence="2 3" key="1">
    <citation type="submission" date="2023-08" db="EMBL/GenBank/DDBJ databases">
        <title>Black Yeasts Isolated from many extreme environments.</title>
        <authorList>
            <person name="Coleine C."/>
            <person name="Stajich J.E."/>
            <person name="Selbmann L."/>
        </authorList>
    </citation>
    <scope>NUCLEOTIDE SEQUENCE [LARGE SCALE GENOMIC DNA]</scope>
    <source>
        <strain evidence="2 3">CCFEE 536</strain>
    </source>
</reference>
<sequence>RASTKTSLEDPQGQETLQASHRIARPHAVRTASSSIAVSSAPHLPIAHALRTHPGSRRVRAVAHAAKAAPHPGHHNRANPHSPPRASSRALPPANTAAKIHPVPAPETLELPAVLRRRKHAAVRACGPGLRQRNAGPLALEAPHGSGIGTGGRAGDARPARLDALSALPPRRHLLVGPADHAPLDGRRSRIHLPARPRLALRTPRPRFSGGDVGARPARADECREGDESGGLGALAGGARRGAAESRVRAAGRRVRTRGPEGAEGGRGGRGRL</sequence>
<dbReference type="EMBL" id="JAVRRA010008407">
    <property type="protein sequence ID" value="KAK5256744.1"/>
    <property type="molecule type" value="Genomic_DNA"/>
</dbReference>
<comment type="caution">
    <text evidence="2">The sequence shown here is derived from an EMBL/GenBank/DDBJ whole genome shotgun (WGS) entry which is preliminary data.</text>
</comment>
<feature type="region of interest" description="Disordered" evidence="1">
    <location>
        <begin position="1"/>
        <end position="39"/>
    </location>
</feature>
<evidence type="ECO:0000313" key="3">
    <source>
        <dbReference type="Proteomes" id="UP001357485"/>
    </source>
</evidence>
<keyword evidence="3" id="KW-1185">Reference proteome</keyword>
<feature type="compositionally biased region" description="Basic and acidic residues" evidence="1">
    <location>
        <begin position="218"/>
        <end position="227"/>
    </location>
</feature>
<evidence type="ECO:0000313" key="2">
    <source>
        <dbReference type="EMBL" id="KAK5256744.1"/>
    </source>
</evidence>
<feature type="non-terminal residue" evidence="2">
    <location>
        <position position="1"/>
    </location>
</feature>
<protein>
    <submittedName>
        <fullName evidence="2">Uncharacterized protein</fullName>
    </submittedName>
</protein>
<feature type="non-terminal residue" evidence="2">
    <location>
        <position position="273"/>
    </location>
</feature>
<feature type="compositionally biased region" description="Gly residues" evidence="1">
    <location>
        <begin position="262"/>
        <end position="273"/>
    </location>
</feature>
<gene>
    <name evidence="2" type="ORF">LTR16_002518</name>
</gene>
<organism evidence="2 3">
    <name type="scientific">Cryomyces antarcticus</name>
    <dbReference type="NCBI Taxonomy" id="329879"/>
    <lineage>
        <taxon>Eukaryota</taxon>
        <taxon>Fungi</taxon>
        <taxon>Dikarya</taxon>
        <taxon>Ascomycota</taxon>
        <taxon>Pezizomycotina</taxon>
        <taxon>Dothideomycetes</taxon>
        <taxon>Dothideomycetes incertae sedis</taxon>
        <taxon>Cryomyces</taxon>
    </lineage>
</organism>
<feature type="region of interest" description="Disordered" evidence="1">
    <location>
        <begin position="202"/>
        <end position="273"/>
    </location>
</feature>
<feature type="compositionally biased region" description="Low complexity" evidence="1">
    <location>
        <begin position="84"/>
        <end position="94"/>
    </location>
</feature>
<feature type="compositionally biased region" description="Gly residues" evidence="1">
    <location>
        <begin position="229"/>
        <end position="240"/>
    </location>
</feature>
<accession>A0ABR0LYP6</accession>
<name>A0ABR0LYP6_9PEZI</name>
<feature type="region of interest" description="Disordered" evidence="1">
    <location>
        <begin position="54"/>
        <end position="99"/>
    </location>
</feature>
<proteinExistence type="predicted"/>
<dbReference type="Proteomes" id="UP001357485">
    <property type="component" value="Unassembled WGS sequence"/>
</dbReference>